<dbReference type="SMART" id="SM00382">
    <property type="entry name" value="AAA"/>
    <property type="match status" value="1"/>
</dbReference>
<dbReference type="GO" id="GO:0016887">
    <property type="term" value="F:ATP hydrolysis activity"/>
    <property type="evidence" value="ECO:0007669"/>
    <property type="project" value="InterPro"/>
</dbReference>
<dbReference type="PROSITE" id="PS50929">
    <property type="entry name" value="ABC_TM1F"/>
    <property type="match status" value="1"/>
</dbReference>
<evidence type="ECO:0000256" key="3">
    <source>
        <dbReference type="ARBA" id="ARBA00022741"/>
    </source>
</evidence>
<keyword evidence="3" id="KW-0547">Nucleotide-binding</keyword>
<dbReference type="GO" id="GO:0005886">
    <property type="term" value="C:plasma membrane"/>
    <property type="evidence" value="ECO:0007669"/>
    <property type="project" value="UniProtKB-SubCell"/>
</dbReference>
<dbReference type="CDD" id="cd18551">
    <property type="entry name" value="ABC_6TM_LmrA_like"/>
    <property type="match status" value="1"/>
</dbReference>
<dbReference type="PROSITE" id="PS50893">
    <property type="entry name" value="ABC_TRANSPORTER_2"/>
    <property type="match status" value="1"/>
</dbReference>
<keyword evidence="4 10" id="KW-0067">ATP-binding</keyword>
<dbReference type="SUPFAM" id="SSF52540">
    <property type="entry name" value="P-loop containing nucleoside triphosphate hydrolases"/>
    <property type="match status" value="1"/>
</dbReference>
<dbReference type="AlphaFoldDB" id="A0AB33JUP0"/>
<evidence type="ECO:0000256" key="2">
    <source>
        <dbReference type="ARBA" id="ARBA00022692"/>
    </source>
</evidence>
<dbReference type="SUPFAM" id="SSF90123">
    <property type="entry name" value="ABC transporter transmembrane region"/>
    <property type="match status" value="1"/>
</dbReference>
<evidence type="ECO:0000256" key="4">
    <source>
        <dbReference type="ARBA" id="ARBA00022840"/>
    </source>
</evidence>
<feature type="transmembrane region" description="Helical" evidence="7">
    <location>
        <begin position="131"/>
        <end position="149"/>
    </location>
</feature>
<keyword evidence="6 7" id="KW-0472">Membrane</keyword>
<evidence type="ECO:0000256" key="6">
    <source>
        <dbReference type="ARBA" id="ARBA00023136"/>
    </source>
</evidence>
<feature type="domain" description="ABC transporter" evidence="8">
    <location>
        <begin position="337"/>
        <end position="570"/>
    </location>
</feature>
<sequence length="582" mass="61291">MPNLRLLWTFVRPHRRTLLLGLLLGLVAVGASLAGPLATKWVLDGLAGSRSIAPAVAVLATLLVIGAATHALQAVMLGGMGERVVRDARSSMVRRLLRVRLGALGGRSSGELVTRVTSDTQLIREAATSSVTQLINGVIGMVGALALMAVLDRVLFAVTVASLLSVGALVAVLMPRLAESQAAAQESVGRLGAALDGALRAIRTVKAARAEERESVRIEAEADAAAGHGTRAVRIEAVVWTVTMAGVQLATMLVLAVGALRVSSGQLPVSSLIAFLLYAFQLVEPASEISHQFSQLQSGIAAAARIGQLDRLELEDGHARAAVAAQPRPDRVGAHVVSFRDVTARYTEDGPAALDGVSFDVPRHGHTAIVGPSGAGKTTVFSLLLEFHPAQRGQLLLDGVPFGQWPPWESRRQIGYVEQDVPLVPGTLADNLRYLDPYATDDDLWAALDAVGLTDRVKAFPEGLDTVPASATISGGERQRIALARAFVADPEILLLDEATAQLDGLTEAAVQDFIRDRARSAAVVTIAHRLSTVVEADQIIVLDRGRVRASGTHAELLVADSLYRDLVTALRVGVPVTPTGG</sequence>
<evidence type="ECO:0000259" key="8">
    <source>
        <dbReference type="PROSITE" id="PS50893"/>
    </source>
</evidence>
<dbReference type="RefSeq" id="WP_407987701.1">
    <property type="nucleotide sequence ID" value="NZ_AP035881.2"/>
</dbReference>
<dbReference type="InterPro" id="IPR003593">
    <property type="entry name" value="AAA+_ATPase"/>
</dbReference>
<dbReference type="Gene3D" id="3.40.50.300">
    <property type="entry name" value="P-loop containing nucleotide triphosphate hydrolases"/>
    <property type="match status" value="1"/>
</dbReference>
<feature type="transmembrane region" description="Helical" evidence="7">
    <location>
        <begin position="155"/>
        <end position="174"/>
    </location>
</feature>
<dbReference type="InterPro" id="IPR003439">
    <property type="entry name" value="ABC_transporter-like_ATP-bd"/>
</dbReference>
<dbReference type="InterPro" id="IPR027417">
    <property type="entry name" value="P-loop_NTPase"/>
</dbReference>
<dbReference type="EMBL" id="AP035881">
    <property type="protein sequence ID" value="BFP45176.1"/>
    <property type="molecule type" value="Genomic_DNA"/>
</dbReference>
<evidence type="ECO:0000256" key="5">
    <source>
        <dbReference type="ARBA" id="ARBA00022989"/>
    </source>
</evidence>
<accession>A0AB33JUP0</accession>
<comment type="subcellular location">
    <subcellularLocation>
        <location evidence="1">Cell membrane</location>
        <topology evidence="1">Multi-pass membrane protein</topology>
    </subcellularLocation>
</comment>
<dbReference type="Pfam" id="PF00005">
    <property type="entry name" value="ABC_tran"/>
    <property type="match status" value="1"/>
</dbReference>
<dbReference type="InterPro" id="IPR011527">
    <property type="entry name" value="ABC1_TM_dom"/>
</dbReference>
<name>A0AB33JUP0_9ACTN</name>
<proteinExistence type="predicted"/>
<dbReference type="PANTHER" id="PTHR43394:SF1">
    <property type="entry name" value="ATP-BINDING CASSETTE SUB-FAMILY B MEMBER 10, MITOCHONDRIAL"/>
    <property type="match status" value="1"/>
</dbReference>
<dbReference type="PROSITE" id="PS00211">
    <property type="entry name" value="ABC_TRANSPORTER_1"/>
    <property type="match status" value="1"/>
</dbReference>
<reference evidence="10" key="1">
    <citation type="submission" date="2024-07" db="EMBL/GenBank/DDBJ databases">
        <title>Complete genome sequences of cellulolytic bacteria, Kitasatospora sp. CMC57 and Streptomyces sp. CMC78, isolated from Japanese agricultural soil.</title>
        <authorList>
            <person name="Hashimoto T."/>
            <person name="Ito M."/>
            <person name="Iwamoto M."/>
            <person name="Fukahori D."/>
            <person name="Shoda T."/>
            <person name="Sakoda M."/>
            <person name="Morohoshi T."/>
            <person name="Mitsuboshi M."/>
            <person name="Nishizawa T."/>
        </authorList>
    </citation>
    <scope>NUCLEOTIDE SEQUENCE</scope>
    <source>
        <strain evidence="10">CMC57</strain>
    </source>
</reference>
<gene>
    <name evidence="10" type="ORF">KCMC57_15440</name>
</gene>
<keyword evidence="5 7" id="KW-1133">Transmembrane helix</keyword>
<dbReference type="Gene3D" id="1.20.1560.10">
    <property type="entry name" value="ABC transporter type 1, transmembrane domain"/>
    <property type="match status" value="1"/>
</dbReference>
<protein>
    <submittedName>
        <fullName evidence="10">ABC transporter ATP-binding protein</fullName>
    </submittedName>
</protein>
<evidence type="ECO:0000313" key="10">
    <source>
        <dbReference type="EMBL" id="BFP45176.1"/>
    </source>
</evidence>
<evidence type="ECO:0000259" key="9">
    <source>
        <dbReference type="PROSITE" id="PS50929"/>
    </source>
</evidence>
<evidence type="ECO:0000256" key="1">
    <source>
        <dbReference type="ARBA" id="ARBA00004651"/>
    </source>
</evidence>
<feature type="transmembrane region" description="Helical" evidence="7">
    <location>
        <begin position="237"/>
        <end position="260"/>
    </location>
</feature>
<dbReference type="PANTHER" id="PTHR43394">
    <property type="entry name" value="ATP-DEPENDENT PERMEASE MDL1, MITOCHONDRIAL"/>
    <property type="match status" value="1"/>
</dbReference>
<keyword evidence="2 7" id="KW-0812">Transmembrane</keyword>
<dbReference type="GO" id="GO:0015421">
    <property type="term" value="F:ABC-type oligopeptide transporter activity"/>
    <property type="evidence" value="ECO:0007669"/>
    <property type="project" value="TreeGrafter"/>
</dbReference>
<dbReference type="Pfam" id="PF00664">
    <property type="entry name" value="ABC_membrane"/>
    <property type="match status" value="1"/>
</dbReference>
<dbReference type="GO" id="GO:0005524">
    <property type="term" value="F:ATP binding"/>
    <property type="evidence" value="ECO:0007669"/>
    <property type="project" value="UniProtKB-KW"/>
</dbReference>
<dbReference type="InterPro" id="IPR017871">
    <property type="entry name" value="ABC_transporter-like_CS"/>
</dbReference>
<dbReference type="InterPro" id="IPR036640">
    <property type="entry name" value="ABC1_TM_sf"/>
</dbReference>
<feature type="domain" description="ABC transmembrane type-1" evidence="9">
    <location>
        <begin position="19"/>
        <end position="298"/>
    </location>
</feature>
<organism evidence="10">
    <name type="scientific">Kitasatospora sp. CMC57</name>
    <dbReference type="NCBI Taxonomy" id="3231513"/>
    <lineage>
        <taxon>Bacteria</taxon>
        <taxon>Bacillati</taxon>
        <taxon>Actinomycetota</taxon>
        <taxon>Actinomycetes</taxon>
        <taxon>Kitasatosporales</taxon>
        <taxon>Streptomycetaceae</taxon>
        <taxon>Kitasatospora</taxon>
    </lineage>
</organism>
<dbReference type="InterPro" id="IPR039421">
    <property type="entry name" value="Type_1_exporter"/>
</dbReference>
<feature type="transmembrane region" description="Helical" evidence="7">
    <location>
        <begin position="58"/>
        <end position="80"/>
    </location>
</feature>
<evidence type="ECO:0000256" key="7">
    <source>
        <dbReference type="SAM" id="Phobius"/>
    </source>
</evidence>